<gene>
    <name evidence="2" type="ORF">E4K65_41160</name>
</gene>
<comment type="caution">
    <text evidence="2">The sequence shown here is derived from an EMBL/GenBank/DDBJ whole genome shotgun (WGS) entry which is preliminary data.</text>
</comment>
<dbReference type="CDD" id="cd13578">
    <property type="entry name" value="PBP2_Bug27"/>
    <property type="match status" value="1"/>
</dbReference>
<evidence type="ECO:0000313" key="2">
    <source>
        <dbReference type="EMBL" id="TFV39053.1"/>
    </source>
</evidence>
<dbReference type="InterPro" id="IPR042100">
    <property type="entry name" value="Bug_dom1"/>
</dbReference>
<name>A0A4Y9LAQ7_9BRAD</name>
<accession>A0A4Y9LAQ7</accession>
<dbReference type="RefSeq" id="WP_025576042.1">
    <property type="nucleotide sequence ID" value="NZ_SPQT01000038.1"/>
</dbReference>
<dbReference type="Gene3D" id="3.40.190.150">
    <property type="entry name" value="Bordetella uptake gene, domain 1"/>
    <property type="match status" value="1"/>
</dbReference>
<dbReference type="PIRSF" id="PIRSF017082">
    <property type="entry name" value="YflP"/>
    <property type="match status" value="1"/>
</dbReference>
<dbReference type="PROSITE" id="PS51318">
    <property type="entry name" value="TAT"/>
    <property type="match status" value="1"/>
</dbReference>
<dbReference type="Proteomes" id="UP000297966">
    <property type="component" value="Unassembled WGS sequence"/>
</dbReference>
<dbReference type="PANTHER" id="PTHR42928">
    <property type="entry name" value="TRICARBOXYLATE-BINDING PROTEIN"/>
    <property type="match status" value="1"/>
</dbReference>
<keyword evidence="3" id="KW-1185">Reference proteome</keyword>
<dbReference type="InterPro" id="IPR005064">
    <property type="entry name" value="BUG"/>
</dbReference>
<dbReference type="AlphaFoldDB" id="A0A4Y9LAQ7"/>
<proteinExistence type="inferred from homology"/>
<evidence type="ECO:0000313" key="3">
    <source>
        <dbReference type="Proteomes" id="UP000297966"/>
    </source>
</evidence>
<organism evidence="2 3">
    <name type="scientific">Bradyrhizobium niftali</name>
    <dbReference type="NCBI Taxonomy" id="2560055"/>
    <lineage>
        <taxon>Bacteria</taxon>
        <taxon>Pseudomonadati</taxon>
        <taxon>Pseudomonadota</taxon>
        <taxon>Alphaproteobacteria</taxon>
        <taxon>Hyphomicrobiales</taxon>
        <taxon>Nitrobacteraceae</taxon>
        <taxon>Bradyrhizobium</taxon>
    </lineage>
</organism>
<dbReference type="PANTHER" id="PTHR42928:SF5">
    <property type="entry name" value="BLR1237 PROTEIN"/>
    <property type="match status" value="1"/>
</dbReference>
<reference evidence="2 3" key="1">
    <citation type="submission" date="2019-03" db="EMBL/GenBank/DDBJ databases">
        <title>Bradyrhizobium diversity isolated from nodules of Chamaecrista fasciculata.</title>
        <authorList>
            <person name="Klepa M.S."/>
            <person name="Urquiaga M.O."/>
            <person name="Hungria M."/>
            <person name="Delamuta J.R."/>
        </authorList>
    </citation>
    <scope>NUCLEOTIDE SEQUENCE [LARGE SCALE GENOMIC DNA]</scope>
    <source>
        <strain evidence="2 3">CNPSo 3448</strain>
    </source>
</reference>
<dbReference type="EMBL" id="SPQT01000038">
    <property type="protein sequence ID" value="TFV39053.1"/>
    <property type="molecule type" value="Genomic_DNA"/>
</dbReference>
<dbReference type="OrthoDB" id="7253390at2"/>
<protein>
    <submittedName>
        <fullName evidence="2">Tripartite tricarboxylate transporter substrate binding protein</fullName>
    </submittedName>
</protein>
<dbReference type="InterPro" id="IPR006311">
    <property type="entry name" value="TAT_signal"/>
</dbReference>
<dbReference type="SUPFAM" id="SSF53850">
    <property type="entry name" value="Periplasmic binding protein-like II"/>
    <property type="match status" value="1"/>
</dbReference>
<dbReference type="Pfam" id="PF03401">
    <property type="entry name" value="TctC"/>
    <property type="match status" value="1"/>
</dbReference>
<comment type="similarity">
    <text evidence="1">Belongs to the UPF0065 (bug) family.</text>
</comment>
<dbReference type="Gene3D" id="3.40.190.10">
    <property type="entry name" value="Periplasmic binding protein-like II"/>
    <property type="match status" value="1"/>
</dbReference>
<sequence length="326" mass="34225">MTPSRRQFLHLAAGVAGPPLLSGLAYADTYPSRPVRIMVGFAAGGPNDILARLIGQWCSERFGQQFIVENRPGAGSNIATDAVVRAPPDGYTLLLVGSPNAINATLYENLDFNFLRDIAPVASLTRGALVMVTHPSVPALTIPEFIAYAKANPGRLSYGSGGVGGITHIAAELFKQEAGGLDLQHVPYRGVAPAITDLLGGQVQFVFANLATSIGYIGSGKLRALGITTAARSEALPDVPAIGEFVPGYEASSVFGLGAPKHTPAEIIDRLNREANAALADPTFKMHLRSLDAAELAGSPADFGKVMAGETEKWAKVISLAKIRLE</sequence>
<evidence type="ECO:0000256" key="1">
    <source>
        <dbReference type="ARBA" id="ARBA00006987"/>
    </source>
</evidence>